<dbReference type="Gramene" id="TraesPARA_EIv1.0_0460420.1">
    <property type="protein sequence ID" value="TraesPARA_EIv1.0_0460420.1.CDS"/>
    <property type="gene ID" value="TraesPARA_EIv1.0_0460420"/>
</dbReference>
<dbReference type="Gramene" id="TraesCS2A03G0048600.1">
    <property type="protein sequence ID" value="TraesCS2A03G0048600.1.CDS"/>
    <property type="gene ID" value="TraesCS2A03G0048600"/>
</dbReference>
<dbReference type="Proteomes" id="UP000019116">
    <property type="component" value="Chromosome 2A"/>
</dbReference>
<dbReference type="Gramene" id="TraesLAC2A03G00589730.1">
    <property type="protein sequence ID" value="TraesLAC2A03G00589730.1"/>
    <property type="gene ID" value="TraesLAC2A03G00589730"/>
</dbReference>
<proteinExistence type="inferred from homology"/>
<evidence type="ECO:0008006" key="11">
    <source>
        <dbReference type="Google" id="ProtNLM"/>
    </source>
</evidence>
<dbReference type="GO" id="GO:0005524">
    <property type="term" value="F:ATP binding"/>
    <property type="evidence" value="ECO:0007669"/>
    <property type="project" value="UniProtKB-UniRule"/>
</dbReference>
<dbReference type="Pfam" id="PF00635">
    <property type="entry name" value="Motile_Sperm"/>
    <property type="match status" value="1"/>
</dbReference>
<feature type="binding site" evidence="5">
    <location>
        <position position="43"/>
    </location>
    <ligand>
        <name>ATP</name>
        <dbReference type="ChEBI" id="CHEBI:30616"/>
    </ligand>
</feature>
<keyword evidence="6" id="KW-0723">Serine/threonine-protein kinase</keyword>
<dbReference type="EnsemblPlants" id="TraesCS2A02G023700.1">
    <property type="protein sequence ID" value="TraesCS2A02G023700.1"/>
    <property type="gene ID" value="TraesCS2A02G023700"/>
</dbReference>
<dbReference type="Gramene" id="TraesROB_scaffold_061442_01G000400.1">
    <property type="protein sequence ID" value="TraesROB_scaffold_061442_01G000400.1"/>
    <property type="gene ID" value="TraesROB_scaffold_061442_01G000400"/>
</dbReference>
<evidence type="ECO:0000256" key="6">
    <source>
        <dbReference type="RuleBase" id="RU000304"/>
    </source>
</evidence>
<feature type="domain" description="Protein kinase" evidence="7">
    <location>
        <begin position="15"/>
        <end position="300"/>
    </location>
</feature>
<dbReference type="FunFam" id="1.10.510.10:FF:000870">
    <property type="entry name" value="OSJNBa0016N04.16-like protein"/>
    <property type="match status" value="1"/>
</dbReference>
<gene>
    <name evidence="9" type="primary">LOC123184266</name>
</gene>
<dbReference type="Gramene" id="TraesNOR2A03G00593600.1">
    <property type="protein sequence ID" value="TraesNOR2A03G00593600.1"/>
    <property type="gene ID" value="TraesNOR2A03G00593600"/>
</dbReference>
<dbReference type="OrthoDB" id="4062651at2759"/>
<dbReference type="Gramene" id="TraesJUL2A03G00589000.1">
    <property type="protein sequence ID" value="TraesJUL2A03G00589000.1"/>
    <property type="gene ID" value="TraesJUL2A03G00589000"/>
</dbReference>
<dbReference type="Gramene" id="TraesCS2A02G023700.1">
    <property type="protein sequence ID" value="TraesCS2A02G023700.1"/>
    <property type="gene ID" value="TraesCS2A02G023700"/>
</dbReference>
<dbReference type="InterPro" id="IPR000719">
    <property type="entry name" value="Prot_kinase_dom"/>
</dbReference>
<dbReference type="InterPro" id="IPR013783">
    <property type="entry name" value="Ig-like_fold"/>
</dbReference>
<accession>A0A3B6APQ3</accession>
<dbReference type="SUPFAM" id="SSF56112">
    <property type="entry name" value="Protein kinase-like (PK-like)"/>
    <property type="match status" value="1"/>
</dbReference>
<dbReference type="FunFam" id="3.30.200.20:FF:000465">
    <property type="entry name" value="Cysteine-rich receptor-like protein kinase 6"/>
    <property type="match status" value="1"/>
</dbReference>
<evidence type="ECO:0000256" key="3">
    <source>
        <dbReference type="ARBA" id="ARBA00022777"/>
    </source>
</evidence>
<dbReference type="SMART" id="SM00220">
    <property type="entry name" value="S_TKc"/>
    <property type="match status" value="1"/>
</dbReference>
<dbReference type="PANTHER" id="PTHR45707:SF46">
    <property type="entry name" value="PROTEIN KINASE DOMAIN-CONTAINING PROTEIN"/>
    <property type="match status" value="1"/>
</dbReference>
<dbReference type="RefSeq" id="XP_044452348.1">
    <property type="nucleotide sequence ID" value="XM_044596413.1"/>
</dbReference>
<keyword evidence="2 5" id="KW-0547">Nucleotide-binding</keyword>
<dbReference type="GeneID" id="123184266"/>
<dbReference type="PROSITE" id="PS50011">
    <property type="entry name" value="PROTEIN_KINASE_DOM"/>
    <property type="match status" value="1"/>
</dbReference>
<dbReference type="PANTHER" id="PTHR45707">
    <property type="entry name" value="C2 CALCIUM/LIPID-BINDING PLANT PHOSPHORIBOSYLTRANSFERASE FAMILY PROTEIN"/>
    <property type="match status" value="1"/>
</dbReference>
<sequence>MDLQLHLIETITNDFSEDQKVGSGGYGDVYKAVYKGEEIAVKKLYPLQGLDDKQFHSELLNLTKVSHKNVVRLIGYCYESRHKYIKRNGETIWAKSMERVLCFEYMQGGSLEKHIADESCELDWPTCYNIIRGTCEGLNHLHSAPDNPIFHLDLKPANILLDKSMTPKIADLGLSRVFASSETHQTEIVKGTHGCMPPEYVAHGVISKKFDVFSFGVIIIKMVAGNTVYSRCSDMPPKEFIKLASENRTKRLQAMPGSYSSHEVDILRVTKCVEIALRCVDKDRDKRPCIKDIVQELEELEAEIQKMLPTSDLSEDLTLQRSRDTNVVSVDPTLEMRFLFEPRKDVSCCLQLTNKTDDFIAFNVKMNQTKYHARPSRGTMPPCSKRYIAITLRAQAAAPLNMRCHDMLLVQSTRIDQELASDHEEIDYQELFKAAMTDKVVDVVKLPIVYVTADQ</sequence>
<evidence type="ECO:0000256" key="5">
    <source>
        <dbReference type="PROSITE-ProRule" id="PRU10141"/>
    </source>
</evidence>
<dbReference type="InterPro" id="IPR008962">
    <property type="entry name" value="PapD-like_sf"/>
</dbReference>
<protein>
    <recommendedName>
        <fullName evidence="11">Protein kinase domain-containing protein</fullName>
    </recommendedName>
</protein>
<dbReference type="InterPro" id="IPR017441">
    <property type="entry name" value="Protein_kinase_ATP_BS"/>
</dbReference>
<reference evidence="9" key="2">
    <citation type="submission" date="2018-10" db="UniProtKB">
        <authorList>
            <consortium name="EnsemblPlants"/>
        </authorList>
    </citation>
    <scope>IDENTIFICATION</scope>
</reference>
<dbReference type="GO" id="GO:0004674">
    <property type="term" value="F:protein serine/threonine kinase activity"/>
    <property type="evidence" value="ECO:0007669"/>
    <property type="project" value="UniProtKB-KW"/>
</dbReference>
<dbReference type="Gramene" id="TraesCLE_scaffold_062669_01G000500.1">
    <property type="protein sequence ID" value="TraesCLE_scaffold_062669_01G000500.1"/>
    <property type="gene ID" value="TraesCLE_scaffold_062669_01G000500"/>
</dbReference>
<dbReference type="Gramene" id="TraesARI2A03G00592460.1">
    <property type="protein sequence ID" value="TraesARI2A03G00592460.1"/>
    <property type="gene ID" value="TraesARI2A03G00592460"/>
</dbReference>
<evidence type="ECO:0000256" key="1">
    <source>
        <dbReference type="ARBA" id="ARBA00022679"/>
    </source>
</evidence>
<dbReference type="AlphaFoldDB" id="A0A3B6APQ3"/>
<evidence type="ECO:0000313" key="9">
    <source>
        <dbReference type="EnsemblPlants" id="TraesCS2A02G023700.1"/>
    </source>
</evidence>
<name>A0A3B6APQ3_WHEAT</name>
<reference evidence="9" key="1">
    <citation type="submission" date="2018-08" db="EMBL/GenBank/DDBJ databases">
        <authorList>
            <person name="Rossello M."/>
        </authorList>
    </citation>
    <scope>NUCLEOTIDE SEQUENCE [LARGE SCALE GENOMIC DNA]</scope>
    <source>
        <strain evidence="9">cv. Chinese Spring</strain>
    </source>
</reference>
<evidence type="ECO:0000256" key="2">
    <source>
        <dbReference type="ARBA" id="ARBA00022741"/>
    </source>
</evidence>
<dbReference type="PROSITE" id="PS00107">
    <property type="entry name" value="PROTEIN_KINASE_ATP"/>
    <property type="match status" value="1"/>
</dbReference>
<dbReference type="Pfam" id="PF00069">
    <property type="entry name" value="Pkinase"/>
    <property type="match status" value="1"/>
</dbReference>
<dbReference type="Gene3D" id="1.10.510.10">
    <property type="entry name" value="Transferase(Phosphotransferase) domain 1"/>
    <property type="match status" value="1"/>
</dbReference>
<evidence type="ECO:0000259" key="8">
    <source>
        <dbReference type="PROSITE" id="PS50202"/>
    </source>
</evidence>
<dbReference type="STRING" id="4565.A0A3B6APQ3"/>
<evidence type="ECO:0000256" key="4">
    <source>
        <dbReference type="ARBA" id="ARBA00022840"/>
    </source>
</evidence>
<evidence type="ECO:0000313" key="10">
    <source>
        <dbReference type="Proteomes" id="UP000019116"/>
    </source>
</evidence>
<dbReference type="Gramene" id="TraesWEE_scaffold_047648_01G000400.1">
    <property type="protein sequence ID" value="TraesWEE_scaffold_047648_01G000400.1"/>
    <property type="gene ID" value="TraesWEE_scaffold_047648_01G000400"/>
</dbReference>
<dbReference type="InterPro" id="IPR011009">
    <property type="entry name" value="Kinase-like_dom_sf"/>
</dbReference>
<dbReference type="InterPro" id="IPR000535">
    <property type="entry name" value="MSP_dom"/>
</dbReference>
<dbReference type="PROSITE" id="PS00108">
    <property type="entry name" value="PROTEIN_KINASE_ST"/>
    <property type="match status" value="1"/>
</dbReference>
<dbReference type="InterPro" id="IPR008271">
    <property type="entry name" value="Ser/Thr_kinase_AS"/>
</dbReference>
<dbReference type="Gramene" id="TraesCAD_scaffold_066855_01G000400.1">
    <property type="protein sequence ID" value="TraesCAD_scaffold_066855_01G000400.1"/>
    <property type="gene ID" value="TraesCAD_scaffold_066855_01G000400"/>
</dbReference>
<dbReference type="Gramene" id="TraesKAR2A01G0010110.1">
    <property type="protein sequence ID" value="cds.TraesKAR2A01G0010110.1"/>
    <property type="gene ID" value="TraesKAR2A01G0010110"/>
</dbReference>
<evidence type="ECO:0000259" key="7">
    <source>
        <dbReference type="PROSITE" id="PS50011"/>
    </source>
</evidence>
<dbReference type="SUPFAM" id="SSF49354">
    <property type="entry name" value="PapD-like"/>
    <property type="match status" value="1"/>
</dbReference>
<keyword evidence="1" id="KW-0808">Transferase</keyword>
<keyword evidence="4 5" id="KW-0067">ATP-binding</keyword>
<dbReference type="Gene3D" id="2.60.40.10">
    <property type="entry name" value="Immunoglobulins"/>
    <property type="match status" value="1"/>
</dbReference>
<organism evidence="9">
    <name type="scientific">Triticum aestivum</name>
    <name type="common">Wheat</name>
    <dbReference type="NCBI Taxonomy" id="4565"/>
    <lineage>
        <taxon>Eukaryota</taxon>
        <taxon>Viridiplantae</taxon>
        <taxon>Streptophyta</taxon>
        <taxon>Embryophyta</taxon>
        <taxon>Tracheophyta</taxon>
        <taxon>Spermatophyta</taxon>
        <taxon>Magnoliopsida</taxon>
        <taxon>Liliopsida</taxon>
        <taxon>Poales</taxon>
        <taxon>Poaceae</taxon>
        <taxon>BOP clade</taxon>
        <taxon>Pooideae</taxon>
        <taxon>Triticodae</taxon>
        <taxon>Triticeae</taxon>
        <taxon>Triticinae</taxon>
        <taxon>Triticum</taxon>
    </lineage>
</organism>
<feature type="domain" description="MSP" evidence="8">
    <location>
        <begin position="327"/>
        <end position="451"/>
    </location>
</feature>
<comment type="similarity">
    <text evidence="6">Belongs to the protein kinase superfamily.</text>
</comment>
<keyword evidence="10" id="KW-1185">Reference proteome</keyword>
<keyword evidence="3" id="KW-0418">Kinase</keyword>
<dbReference type="Gene3D" id="3.30.200.20">
    <property type="entry name" value="Phosphorylase Kinase, domain 1"/>
    <property type="match status" value="1"/>
</dbReference>
<dbReference type="SMR" id="A0A3B6APQ3"/>
<dbReference type="PROSITE" id="PS50202">
    <property type="entry name" value="MSP"/>
    <property type="match status" value="1"/>
</dbReference>